<keyword evidence="6" id="KW-0239">DNA-directed DNA polymerase</keyword>
<evidence type="ECO:0000259" key="9">
    <source>
        <dbReference type="Pfam" id="PF06144"/>
    </source>
</evidence>
<evidence type="ECO:0000256" key="8">
    <source>
        <dbReference type="ARBA" id="ARBA00049244"/>
    </source>
</evidence>
<dbReference type="GO" id="GO:0003887">
    <property type="term" value="F:DNA-directed DNA polymerase activity"/>
    <property type="evidence" value="ECO:0007669"/>
    <property type="project" value="UniProtKB-KW"/>
</dbReference>
<evidence type="ECO:0000256" key="1">
    <source>
        <dbReference type="ARBA" id="ARBA00012417"/>
    </source>
</evidence>
<dbReference type="EMBL" id="MFEK01000014">
    <property type="protein sequence ID" value="OGE78184.1"/>
    <property type="molecule type" value="Genomic_DNA"/>
</dbReference>
<dbReference type="Pfam" id="PF21694">
    <property type="entry name" value="DNA_pol3_delta_C"/>
    <property type="match status" value="1"/>
</dbReference>
<dbReference type="GO" id="GO:0006261">
    <property type="term" value="P:DNA-templated DNA replication"/>
    <property type="evidence" value="ECO:0007669"/>
    <property type="project" value="TreeGrafter"/>
</dbReference>
<dbReference type="Pfam" id="PF06144">
    <property type="entry name" value="DNA_pol3_delta"/>
    <property type="match status" value="1"/>
</dbReference>
<dbReference type="Gene3D" id="1.20.272.10">
    <property type="match status" value="1"/>
</dbReference>
<gene>
    <name evidence="11" type="ORF">A2751_03430</name>
</gene>
<dbReference type="InterPro" id="IPR008921">
    <property type="entry name" value="DNA_pol3_clamp-load_cplx_C"/>
</dbReference>
<evidence type="ECO:0000259" key="10">
    <source>
        <dbReference type="Pfam" id="PF21694"/>
    </source>
</evidence>
<protein>
    <recommendedName>
        <fullName evidence="2">DNA polymerase III subunit delta</fullName>
        <ecNumber evidence="1">2.7.7.7</ecNumber>
    </recommendedName>
</protein>
<name>A0A1F5NKX7_9BACT</name>
<dbReference type="SUPFAM" id="SSF52540">
    <property type="entry name" value="P-loop containing nucleoside triphosphate hydrolases"/>
    <property type="match status" value="1"/>
</dbReference>
<dbReference type="AlphaFoldDB" id="A0A1F5NKX7"/>
<dbReference type="STRING" id="1817824.A2751_03430"/>
<dbReference type="Gene3D" id="3.40.50.300">
    <property type="entry name" value="P-loop containing nucleotide triphosphate hydrolases"/>
    <property type="match status" value="1"/>
</dbReference>
<dbReference type="GO" id="GO:0009360">
    <property type="term" value="C:DNA polymerase III complex"/>
    <property type="evidence" value="ECO:0007669"/>
    <property type="project" value="InterPro"/>
</dbReference>
<evidence type="ECO:0000256" key="2">
    <source>
        <dbReference type="ARBA" id="ARBA00017703"/>
    </source>
</evidence>
<dbReference type="SUPFAM" id="SSF48019">
    <property type="entry name" value="post-AAA+ oligomerization domain-like"/>
    <property type="match status" value="1"/>
</dbReference>
<sequence>MINFFYGEDTFTLSQEITNLKARFKFVETLSINGESDVQLKNKLQDILQSQGLFVQKKLVILNNFLTDVKAYPQTEEYLLKALNNSNSETTVVIAQEEKFDRRLKFFKALQKIAQNREFTIPAGKDLEIWIKSYLGHRGFEIENSGLVELIARLSDDGIDPVRNSPSQWASGRTSTGEIANGTSLWQVSSELEKLMLFRSPPSLSPSPPGGGKIAFADVRDLVMPNISQNVFQLTNLFAEGRGREAVSLLEKMMSAPQASDLKSQTIQIIGGLASQIRSLLLVKDLERETPSKIAEILSWKEGRVWINSKLAKKFTKEKLLGLMRDLRALDLRLKTSEEPPKLLLSLFLQKAKV</sequence>
<comment type="caution">
    <text evidence="11">The sequence shown here is derived from an EMBL/GenBank/DDBJ whole genome shotgun (WGS) entry which is preliminary data.</text>
</comment>
<evidence type="ECO:0000313" key="11">
    <source>
        <dbReference type="EMBL" id="OGE78184.1"/>
    </source>
</evidence>
<dbReference type="InterPro" id="IPR010372">
    <property type="entry name" value="DNA_pol3_delta_N"/>
</dbReference>
<comment type="catalytic activity">
    <reaction evidence="8">
        <text>DNA(n) + a 2'-deoxyribonucleoside 5'-triphosphate = DNA(n+1) + diphosphate</text>
        <dbReference type="Rhea" id="RHEA:22508"/>
        <dbReference type="Rhea" id="RHEA-COMP:17339"/>
        <dbReference type="Rhea" id="RHEA-COMP:17340"/>
        <dbReference type="ChEBI" id="CHEBI:33019"/>
        <dbReference type="ChEBI" id="CHEBI:61560"/>
        <dbReference type="ChEBI" id="CHEBI:173112"/>
        <dbReference type="EC" id="2.7.7.7"/>
    </reaction>
</comment>
<dbReference type="PANTHER" id="PTHR34388:SF1">
    <property type="entry name" value="DNA POLYMERASE III SUBUNIT DELTA"/>
    <property type="match status" value="1"/>
</dbReference>
<dbReference type="PANTHER" id="PTHR34388">
    <property type="entry name" value="DNA POLYMERASE III SUBUNIT DELTA"/>
    <property type="match status" value="1"/>
</dbReference>
<keyword evidence="5" id="KW-0235">DNA replication</keyword>
<evidence type="ECO:0000256" key="5">
    <source>
        <dbReference type="ARBA" id="ARBA00022705"/>
    </source>
</evidence>
<keyword evidence="3" id="KW-0808">Transferase</keyword>
<evidence type="ECO:0000256" key="4">
    <source>
        <dbReference type="ARBA" id="ARBA00022695"/>
    </source>
</evidence>
<accession>A0A1F5NKX7</accession>
<evidence type="ECO:0000256" key="7">
    <source>
        <dbReference type="ARBA" id="ARBA00034754"/>
    </source>
</evidence>
<dbReference type="InterPro" id="IPR048466">
    <property type="entry name" value="DNA_pol3_delta-like_C"/>
</dbReference>
<evidence type="ECO:0000313" key="12">
    <source>
        <dbReference type="Proteomes" id="UP000176864"/>
    </source>
</evidence>
<evidence type="ECO:0000256" key="3">
    <source>
        <dbReference type="ARBA" id="ARBA00022679"/>
    </source>
</evidence>
<dbReference type="EC" id="2.7.7.7" evidence="1"/>
<keyword evidence="4" id="KW-0548">Nucleotidyltransferase</keyword>
<reference evidence="11 12" key="1">
    <citation type="journal article" date="2016" name="Nat. Commun.">
        <title>Thousands of microbial genomes shed light on interconnected biogeochemical processes in an aquifer system.</title>
        <authorList>
            <person name="Anantharaman K."/>
            <person name="Brown C.T."/>
            <person name="Hug L.A."/>
            <person name="Sharon I."/>
            <person name="Castelle C.J."/>
            <person name="Probst A.J."/>
            <person name="Thomas B.C."/>
            <person name="Singh A."/>
            <person name="Wilkins M.J."/>
            <person name="Karaoz U."/>
            <person name="Brodie E.L."/>
            <person name="Williams K.H."/>
            <person name="Hubbard S.S."/>
            <person name="Banfield J.F."/>
        </authorList>
    </citation>
    <scope>NUCLEOTIDE SEQUENCE [LARGE SCALE GENOMIC DNA]</scope>
</reference>
<dbReference type="Proteomes" id="UP000176864">
    <property type="component" value="Unassembled WGS sequence"/>
</dbReference>
<feature type="domain" description="DNA polymerase III delta N-terminal" evidence="9">
    <location>
        <begin position="4"/>
        <end position="114"/>
    </location>
</feature>
<organism evidence="11 12">
    <name type="scientific">Candidatus Doudnabacteria bacterium RIFCSPHIGHO2_01_FULL_46_14</name>
    <dbReference type="NCBI Taxonomy" id="1817824"/>
    <lineage>
        <taxon>Bacteria</taxon>
        <taxon>Candidatus Doudnaibacteriota</taxon>
    </lineage>
</organism>
<proteinExistence type="inferred from homology"/>
<comment type="similarity">
    <text evidence="7">Belongs to the DNA polymerase HolA subunit family.</text>
</comment>
<dbReference type="NCBIfam" id="TIGR01128">
    <property type="entry name" value="holA"/>
    <property type="match status" value="1"/>
</dbReference>
<feature type="domain" description="DNA polymerase III delta subunit-like C-terminal" evidence="10">
    <location>
        <begin position="229"/>
        <end position="351"/>
    </location>
</feature>
<dbReference type="InterPro" id="IPR027417">
    <property type="entry name" value="P-loop_NTPase"/>
</dbReference>
<dbReference type="GO" id="GO:0003677">
    <property type="term" value="F:DNA binding"/>
    <property type="evidence" value="ECO:0007669"/>
    <property type="project" value="InterPro"/>
</dbReference>
<evidence type="ECO:0000256" key="6">
    <source>
        <dbReference type="ARBA" id="ARBA00022932"/>
    </source>
</evidence>
<dbReference type="InterPro" id="IPR005790">
    <property type="entry name" value="DNA_polIII_delta"/>
</dbReference>